<comment type="caution">
    <text evidence="17">The sequence shown here is derived from an EMBL/GenBank/DDBJ whole genome shotgun (WGS) entry which is preliminary data.</text>
</comment>
<dbReference type="GO" id="GO:0031072">
    <property type="term" value="F:heat shock protein binding"/>
    <property type="evidence" value="ECO:0007669"/>
    <property type="project" value="InterPro"/>
</dbReference>
<evidence type="ECO:0000256" key="8">
    <source>
        <dbReference type="ARBA" id="ARBA00022833"/>
    </source>
</evidence>
<dbReference type="CDD" id="cd06257">
    <property type="entry name" value="DnaJ"/>
    <property type="match status" value="1"/>
</dbReference>
<evidence type="ECO:0000256" key="12">
    <source>
        <dbReference type="ARBA" id="ARBA00067609"/>
    </source>
</evidence>
<dbReference type="SUPFAM" id="SSF49493">
    <property type="entry name" value="HSP40/DnaJ peptide-binding domain"/>
    <property type="match status" value="2"/>
</dbReference>
<accession>A0A8J3CPF2</accession>
<comment type="subunit">
    <text evidence="2 13">Homodimer.</text>
</comment>
<feature type="repeat" description="CXXCXGXG motif" evidence="13">
    <location>
        <begin position="155"/>
        <end position="162"/>
    </location>
</feature>
<dbReference type="Pfam" id="PF00684">
    <property type="entry name" value="DnaJ_CXXCXGXG"/>
    <property type="match status" value="1"/>
</dbReference>
<comment type="subcellular location">
    <subcellularLocation>
        <location evidence="1 13">Cytoplasm</location>
    </subcellularLocation>
</comment>
<reference evidence="17" key="2">
    <citation type="submission" date="2020-09" db="EMBL/GenBank/DDBJ databases">
        <authorList>
            <person name="Sun Q."/>
            <person name="Kim S."/>
        </authorList>
    </citation>
    <scope>NUCLEOTIDE SEQUENCE</scope>
    <source>
        <strain evidence="17">KCTC 32513</strain>
    </source>
</reference>
<protein>
    <recommendedName>
        <fullName evidence="12 13">Chaperone protein DnaJ</fullName>
    </recommendedName>
</protein>
<evidence type="ECO:0000256" key="4">
    <source>
        <dbReference type="ARBA" id="ARBA00022705"/>
    </source>
</evidence>
<dbReference type="Pfam" id="PF01556">
    <property type="entry name" value="DnaJ_C"/>
    <property type="match status" value="1"/>
</dbReference>
<evidence type="ECO:0000256" key="1">
    <source>
        <dbReference type="ARBA" id="ARBA00004496"/>
    </source>
</evidence>
<evidence type="ECO:0000313" key="18">
    <source>
        <dbReference type="Proteomes" id="UP000634004"/>
    </source>
</evidence>
<dbReference type="Gene3D" id="1.10.287.110">
    <property type="entry name" value="DnaJ domain"/>
    <property type="match status" value="1"/>
</dbReference>
<dbReference type="SMART" id="SM00271">
    <property type="entry name" value="DnaJ"/>
    <property type="match status" value="1"/>
</dbReference>
<feature type="domain" description="CR-type" evidence="16">
    <location>
        <begin position="142"/>
        <end position="220"/>
    </location>
</feature>
<feature type="repeat" description="CXXCXGXG motif" evidence="13">
    <location>
        <begin position="194"/>
        <end position="201"/>
    </location>
</feature>
<dbReference type="NCBIfam" id="TIGR02349">
    <property type="entry name" value="DnaJ_bact"/>
    <property type="match status" value="1"/>
</dbReference>
<feature type="binding site" evidence="13">
    <location>
        <position position="208"/>
    </location>
    <ligand>
        <name>Zn(2+)</name>
        <dbReference type="ChEBI" id="CHEBI:29105"/>
        <label>1</label>
    </ligand>
</feature>
<dbReference type="InterPro" id="IPR008971">
    <property type="entry name" value="HSP40/DnaJ_pept-bd"/>
</dbReference>
<organism evidence="17 18">
    <name type="scientific">Algimonas arctica</name>
    <dbReference type="NCBI Taxonomy" id="1479486"/>
    <lineage>
        <taxon>Bacteria</taxon>
        <taxon>Pseudomonadati</taxon>
        <taxon>Pseudomonadota</taxon>
        <taxon>Alphaproteobacteria</taxon>
        <taxon>Maricaulales</taxon>
        <taxon>Robiginitomaculaceae</taxon>
        <taxon>Algimonas</taxon>
    </lineage>
</organism>
<feature type="binding site" evidence="13">
    <location>
        <position position="175"/>
    </location>
    <ligand>
        <name>Zn(2+)</name>
        <dbReference type="ChEBI" id="CHEBI:29105"/>
        <label>2</label>
    </ligand>
</feature>
<evidence type="ECO:0000256" key="11">
    <source>
        <dbReference type="ARBA" id="ARBA00061004"/>
    </source>
</evidence>
<dbReference type="InterPro" id="IPR012724">
    <property type="entry name" value="DnaJ"/>
</dbReference>
<dbReference type="AlphaFoldDB" id="A0A8J3CPF2"/>
<keyword evidence="7 13" id="KW-0863">Zinc-finger</keyword>
<evidence type="ECO:0000256" key="14">
    <source>
        <dbReference type="PROSITE-ProRule" id="PRU00546"/>
    </source>
</evidence>
<feature type="binding site" evidence="13">
    <location>
        <position position="197"/>
    </location>
    <ligand>
        <name>Zn(2+)</name>
        <dbReference type="ChEBI" id="CHEBI:29105"/>
        <label>2</label>
    </ligand>
</feature>
<name>A0A8J3CPF2_9PROT</name>
<comment type="cofactor">
    <cofactor evidence="13">
        <name>Zn(2+)</name>
        <dbReference type="ChEBI" id="CHEBI:29105"/>
    </cofactor>
    <text evidence="13">Binds 2 Zn(2+) ions per monomer.</text>
</comment>
<feature type="binding site" evidence="13">
    <location>
        <position position="172"/>
    </location>
    <ligand>
        <name>Zn(2+)</name>
        <dbReference type="ChEBI" id="CHEBI:29105"/>
        <label>2</label>
    </ligand>
</feature>
<evidence type="ECO:0000256" key="3">
    <source>
        <dbReference type="ARBA" id="ARBA00022490"/>
    </source>
</evidence>
<evidence type="ECO:0000259" key="15">
    <source>
        <dbReference type="PROSITE" id="PS50076"/>
    </source>
</evidence>
<feature type="binding site" evidence="13">
    <location>
        <position position="194"/>
    </location>
    <ligand>
        <name>Zn(2+)</name>
        <dbReference type="ChEBI" id="CHEBI:29105"/>
        <label>2</label>
    </ligand>
</feature>
<dbReference type="GO" id="GO:0005737">
    <property type="term" value="C:cytoplasm"/>
    <property type="evidence" value="ECO:0007669"/>
    <property type="project" value="UniProtKB-SubCell"/>
</dbReference>
<reference evidence="17" key="1">
    <citation type="journal article" date="2014" name="Int. J. Syst. Evol. Microbiol.">
        <title>Complete genome sequence of Corynebacterium casei LMG S-19264T (=DSM 44701T), isolated from a smear-ripened cheese.</title>
        <authorList>
            <consortium name="US DOE Joint Genome Institute (JGI-PGF)"/>
            <person name="Walter F."/>
            <person name="Albersmeier A."/>
            <person name="Kalinowski J."/>
            <person name="Ruckert C."/>
        </authorList>
    </citation>
    <scope>NUCLEOTIDE SEQUENCE</scope>
    <source>
        <strain evidence="17">KCTC 32513</strain>
    </source>
</reference>
<dbReference type="GO" id="GO:0008270">
    <property type="term" value="F:zinc ion binding"/>
    <property type="evidence" value="ECO:0007669"/>
    <property type="project" value="UniProtKB-UniRule"/>
</dbReference>
<keyword evidence="18" id="KW-1185">Reference proteome</keyword>
<dbReference type="PROSITE" id="PS50076">
    <property type="entry name" value="DNAJ_2"/>
    <property type="match status" value="1"/>
</dbReference>
<dbReference type="SUPFAM" id="SSF57938">
    <property type="entry name" value="DnaJ/Hsp40 cysteine-rich domain"/>
    <property type="match status" value="1"/>
</dbReference>
<dbReference type="CDD" id="cd10719">
    <property type="entry name" value="DnaJ_zf"/>
    <property type="match status" value="1"/>
</dbReference>
<keyword evidence="10 13" id="KW-0143">Chaperone</keyword>
<dbReference type="GO" id="GO:0005524">
    <property type="term" value="F:ATP binding"/>
    <property type="evidence" value="ECO:0007669"/>
    <property type="project" value="InterPro"/>
</dbReference>
<keyword evidence="5 13" id="KW-0479">Metal-binding</keyword>
<feature type="repeat" description="CXXCXGXG motif" evidence="13">
    <location>
        <begin position="208"/>
        <end position="215"/>
    </location>
</feature>
<evidence type="ECO:0000259" key="16">
    <source>
        <dbReference type="PROSITE" id="PS51188"/>
    </source>
</evidence>
<dbReference type="PRINTS" id="PR00625">
    <property type="entry name" value="JDOMAIN"/>
</dbReference>
<feature type="repeat" description="CXXCXGXG motif" evidence="13">
    <location>
        <begin position="172"/>
        <end position="179"/>
    </location>
</feature>
<comment type="function">
    <text evidence="13">Participates actively in the response to hyperosmotic and heat shock by preventing the aggregation of stress-denatured proteins and by disaggregating proteins, also in an autonomous, DnaK-independent fashion. Unfolded proteins bind initially to DnaJ; upon interaction with the DnaJ-bound protein, DnaK hydrolyzes its bound ATP, resulting in the formation of a stable complex. GrpE releases ADP from DnaK; ATP binding to DnaK triggers the release of the substrate protein, thus completing the reaction cycle. Several rounds of ATP-dependent interactions between DnaJ, DnaK and GrpE are required for fully efficient folding. Also involved, together with DnaK and GrpE, in the DNA replication of plasmids through activation of initiation proteins.</text>
</comment>
<dbReference type="PROSITE" id="PS51188">
    <property type="entry name" value="ZF_CR"/>
    <property type="match status" value="1"/>
</dbReference>
<dbReference type="GO" id="GO:0051082">
    <property type="term" value="F:unfolded protein binding"/>
    <property type="evidence" value="ECO:0007669"/>
    <property type="project" value="UniProtKB-UniRule"/>
</dbReference>
<dbReference type="Gene3D" id="2.60.260.20">
    <property type="entry name" value="Urease metallochaperone UreE, N-terminal domain"/>
    <property type="match status" value="2"/>
</dbReference>
<dbReference type="InterPro" id="IPR001305">
    <property type="entry name" value="HSP_DnaJ_Cys-rich_dom"/>
</dbReference>
<feature type="binding site" evidence="13">
    <location>
        <position position="155"/>
    </location>
    <ligand>
        <name>Zn(2+)</name>
        <dbReference type="ChEBI" id="CHEBI:29105"/>
        <label>1</label>
    </ligand>
</feature>
<dbReference type="Gene3D" id="2.10.230.10">
    <property type="entry name" value="Heat shock protein DnaJ, cysteine-rich domain"/>
    <property type="match status" value="1"/>
</dbReference>
<feature type="domain" description="J" evidence="15">
    <location>
        <begin position="5"/>
        <end position="70"/>
    </location>
</feature>
<comment type="domain">
    <text evidence="13">The J domain is necessary and sufficient to stimulate DnaK ATPase activity. Zinc center 1 plays an important role in the autonomous, DnaK-independent chaperone activity of DnaJ. Zinc center 2 is essential for interaction with DnaK and for DnaJ activity.</text>
</comment>
<keyword evidence="3 13" id="KW-0963">Cytoplasm</keyword>
<keyword evidence="6 13" id="KW-0677">Repeat</keyword>
<dbReference type="FunFam" id="2.10.230.10:FF:000002">
    <property type="entry name" value="Molecular chaperone DnaJ"/>
    <property type="match status" value="1"/>
</dbReference>
<evidence type="ECO:0000256" key="13">
    <source>
        <dbReference type="HAMAP-Rule" id="MF_01152"/>
    </source>
</evidence>
<dbReference type="Proteomes" id="UP000634004">
    <property type="component" value="Unassembled WGS sequence"/>
</dbReference>
<dbReference type="FunFam" id="2.60.260.20:FF:000004">
    <property type="entry name" value="Molecular chaperone DnaJ"/>
    <property type="match status" value="1"/>
</dbReference>
<proteinExistence type="inferred from homology"/>
<dbReference type="EMBL" id="BMZH01000002">
    <property type="protein sequence ID" value="GHA85717.1"/>
    <property type="molecule type" value="Genomic_DNA"/>
</dbReference>
<sequence>MSKRDYYEVLGVAKNADAKQLKSAFRKAAMDCHPDRHPNDPDAEGRFKELNEAYGILSDEQKRAAYDRMGHAAFQGGGSGGAAGFQDFGDIFSQIFGGAGGAGGGFADMFGGGRGGRRAQTVARGSDLRYEMEITLEEAFHGKDIEIEVPIAEDCERCDGMGAEPGASIESCDTCGGAGRVRTQQGMFTMERPCPTCGGQGEYVTDPCHECDGQGQVRQSTELDVSIPAGVEDGTRIRLSGQGDQAAKRGATNRQRGDLYLFISVKPHEMFEREGANLFMRAPVPMTVAALGGDIEIPTIDGGRSKIKVDVGSQSGKRMRLRGKGMTVLRSASRGDMYVDLAVETPSRMSARQRELLEEFAREGGDEISPESKGFFDKAKRFWDELVD</sequence>
<dbReference type="PANTHER" id="PTHR43096:SF48">
    <property type="entry name" value="CHAPERONE PROTEIN DNAJ"/>
    <property type="match status" value="1"/>
</dbReference>
<evidence type="ECO:0000256" key="2">
    <source>
        <dbReference type="ARBA" id="ARBA00011738"/>
    </source>
</evidence>
<keyword evidence="9 13" id="KW-0346">Stress response</keyword>
<keyword evidence="8 13" id="KW-0862">Zinc</keyword>
<dbReference type="GO" id="GO:0006260">
    <property type="term" value="P:DNA replication"/>
    <property type="evidence" value="ECO:0007669"/>
    <property type="project" value="UniProtKB-KW"/>
</dbReference>
<dbReference type="RefSeq" id="WP_189495297.1">
    <property type="nucleotide sequence ID" value="NZ_BMZH01000002.1"/>
</dbReference>
<evidence type="ECO:0000256" key="10">
    <source>
        <dbReference type="ARBA" id="ARBA00023186"/>
    </source>
</evidence>
<feature type="binding site" evidence="13">
    <location>
        <position position="158"/>
    </location>
    <ligand>
        <name>Zn(2+)</name>
        <dbReference type="ChEBI" id="CHEBI:29105"/>
        <label>1</label>
    </ligand>
</feature>
<feature type="binding site" evidence="13">
    <location>
        <position position="211"/>
    </location>
    <ligand>
        <name>Zn(2+)</name>
        <dbReference type="ChEBI" id="CHEBI:29105"/>
        <label>1</label>
    </ligand>
</feature>
<evidence type="ECO:0000256" key="5">
    <source>
        <dbReference type="ARBA" id="ARBA00022723"/>
    </source>
</evidence>
<dbReference type="GO" id="GO:0009408">
    <property type="term" value="P:response to heat"/>
    <property type="evidence" value="ECO:0007669"/>
    <property type="project" value="InterPro"/>
</dbReference>
<dbReference type="PANTHER" id="PTHR43096">
    <property type="entry name" value="DNAJ HOMOLOG 1, MITOCHONDRIAL-RELATED"/>
    <property type="match status" value="1"/>
</dbReference>
<dbReference type="InterPro" id="IPR036869">
    <property type="entry name" value="J_dom_sf"/>
</dbReference>
<gene>
    <name evidence="13 17" type="primary">dnaJ</name>
    <name evidence="17" type="ORF">GCM10009069_06160</name>
</gene>
<evidence type="ECO:0000313" key="17">
    <source>
        <dbReference type="EMBL" id="GHA85717.1"/>
    </source>
</evidence>
<feature type="zinc finger region" description="CR-type" evidence="14">
    <location>
        <begin position="142"/>
        <end position="220"/>
    </location>
</feature>
<dbReference type="Pfam" id="PF00226">
    <property type="entry name" value="DnaJ"/>
    <property type="match status" value="1"/>
</dbReference>
<dbReference type="InterPro" id="IPR001623">
    <property type="entry name" value="DnaJ_domain"/>
</dbReference>
<evidence type="ECO:0000256" key="7">
    <source>
        <dbReference type="ARBA" id="ARBA00022771"/>
    </source>
</evidence>
<evidence type="ECO:0000256" key="9">
    <source>
        <dbReference type="ARBA" id="ARBA00023016"/>
    </source>
</evidence>
<dbReference type="CDD" id="cd10747">
    <property type="entry name" value="DnaJ_C"/>
    <property type="match status" value="1"/>
</dbReference>
<dbReference type="InterPro" id="IPR036410">
    <property type="entry name" value="HSP_DnaJ_Cys-rich_dom_sf"/>
</dbReference>
<dbReference type="NCBIfam" id="NF008035">
    <property type="entry name" value="PRK10767.1"/>
    <property type="match status" value="1"/>
</dbReference>
<comment type="similarity">
    <text evidence="11 13">Belongs to the DnaJ family.</text>
</comment>
<keyword evidence="4 13" id="KW-0235">DNA replication</keyword>
<dbReference type="InterPro" id="IPR002939">
    <property type="entry name" value="DnaJ_C"/>
</dbReference>
<dbReference type="GO" id="GO:0042026">
    <property type="term" value="P:protein refolding"/>
    <property type="evidence" value="ECO:0007669"/>
    <property type="project" value="TreeGrafter"/>
</dbReference>
<dbReference type="HAMAP" id="MF_01152">
    <property type="entry name" value="DnaJ"/>
    <property type="match status" value="1"/>
</dbReference>
<evidence type="ECO:0000256" key="6">
    <source>
        <dbReference type="ARBA" id="ARBA00022737"/>
    </source>
</evidence>
<dbReference type="SUPFAM" id="SSF46565">
    <property type="entry name" value="Chaperone J-domain"/>
    <property type="match status" value="1"/>
</dbReference>